<keyword evidence="2" id="KW-1185">Reference proteome</keyword>
<proteinExistence type="predicted"/>
<sequence>MRVAGGAAGVRTLRVRVSDVRPPPCATCAHSDRLACATCAKHHAQYVQTVTGLRAHVCARLPASVRNVCAPPCATCAHGYRLTCATGAQRPPRCARGMRARSSDPRQDLRAAGANVVRDGPAAACRFDWAVKMRIRPPELETSICDVKYHVSLVGNIVMF</sequence>
<dbReference type="EMBL" id="KQ999413">
    <property type="protein sequence ID" value="KZV41640.1"/>
    <property type="molecule type" value="Genomic_DNA"/>
</dbReference>
<dbReference type="Proteomes" id="UP000250235">
    <property type="component" value="Unassembled WGS sequence"/>
</dbReference>
<dbReference type="AlphaFoldDB" id="A0A2Z7CAE9"/>
<accession>A0A2Z7CAE9</accession>
<protein>
    <submittedName>
        <fullName evidence="1">Uncharacterized protein</fullName>
    </submittedName>
</protein>
<evidence type="ECO:0000313" key="2">
    <source>
        <dbReference type="Proteomes" id="UP000250235"/>
    </source>
</evidence>
<evidence type="ECO:0000313" key="1">
    <source>
        <dbReference type="EMBL" id="KZV41640.1"/>
    </source>
</evidence>
<gene>
    <name evidence="1" type="ORF">F511_25789</name>
</gene>
<name>A0A2Z7CAE9_9LAMI</name>
<organism evidence="1 2">
    <name type="scientific">Dorcoceras hygrometricum</name>
    <dbReference type="NCBI Taxonomy" id="472368"/>
    <lineage>
        <taxon>Eukaryota</taxon>
        <taxon>Viridiplantae</taxon>
        <taxon>Streptophyta</taxon>
        <taxon>Embryophyta</taxon>
        <taxon>Tracheophyta</taxon>
        <taxon>Spermatophyta</taxon>
        <taxon>Magnoliopsida</taxon>
        <taxon>eudicotyledons</taxon>
        <taxon>Gunneridae</taxon>
        <taxon>Pentapetalae</taxon>
        <taxon>asterids</taxon>
        <taxon>lamiids</taxon>
        <taxon>Lamiales</taxon>
        <taxon>Gesneriaceae</taxon>
        <taxon>Didymocarpoideae</taxon>
        <taxon>Trichosporeae</taxon>
        <taxon>Loxocarpinae</taxon>
        <taxon>Dorcoceras</taxon>
    </lineage>
</organism>
<reference evidence="1 2" key="1">
    <citation type="journal article" date="2015" name="Proc. Natl. Acad. Sci. U.S.A.">
        <title>The resurrection genome of Boea hygrometrica: A blueprint for survival of dehydration.</title>
        <authorList>
            <person name="Xiao L."/>
            <person name="Yang G."/>
            <person name="Zhang L."/>
            <person name="Yang X."/>
            <person name="Zhao S."/>
            <person name="Ji Z."/>
            <person name="Zhou Q."/>
            <person name="Hu M."/>
            <person name="Wang Y."/>
            <person name="Chen M."/>
            <person name="Xu Y."/>
            <person name="Jin H."/>
            <person name="Xiao X."/>
            <person name="Hu G."/>
            <person name="Bao F."/>
            <person name="Hu Y."/>
            <person name="Wan P."/>
            <person name="Li L."/>
            <person name="Deng X."/>
            <person name="Kuang T."/>
            <person name="Xiang C."/>
            <person name="Zhu J.K."/>
            <person name="Oliver M.J."/>
            <person name="He Y."/>
        </authorList>
    </citation>
    <scope>NUCLEOTIDE SEQUENCE [LARGE SCALE GENOMIC DNA]</scope>
    <source>
        <strain evidence="2">cv. XS01</strain>
    </source>
</reference>